<keyword evidence="1" id="KW-0472">Membrane</keyword>
<dbReference type="EMBL" id="BRVP01000005">
    <property type="protein sequence ID" value="GLB51896.1"/>
    <property type="molecule type" value="Genomic_DNA"/>
</dbReference>
<name>A0A9W6B3N3_9FLAO</name>
<organism evidence="2 3">
    <name type="scientific">Neptunitalea chrysea</name>
    <dbReference type="NCBI Taxonomy" id="1647581"/>
    <lineage>
        <taxon>Bacteria</taxon>
        <taxon>Pseudomonadati</taxon>
        <taxon>Bacteroidota</taxon>
        <taxon>Flavobacteriia</taxon>
        <taxon>Flavobacteriales</taxon>
        <taxon>Flavobacteriaceae</taxon>
        <taxon>Neptunitalea</taxon>
    </lineage>
</organism>
<evidence type="ECO:0000313" key="3">
    <source>
        <dbReference type="Proteomes" id="UP001143545"/>
    </source>
</evidence>
<accession>A0A9W6B3N3</accession>
<keyword evidence="1" id="KW-1133">Transmembrane helix</keyword>
<sequence length="102" mass="11503">MREKKIKYLILGIVMDGLGMLSYAFPLFGELIDIVWAPISSLVMNKMYKGISGKVASIISLIEEGLPGLDFIPTFTLMWVYTYIIKSEDENTGKLIPIRVRS</sequence>
<reference evidence="2" key="1">
    <citation type="submission" date="2022-07" db="EMBL/GenBank/DDBJ databases">
        <title>Taxonomy of Novel Oxalotrophic and Methylotrophic Bacteria.</title>
        <authorList>
            <person name="Sahin N."/>
            <person name="Tani A."/>
        </authorList>
    </citation>
    <scope>NUCLEOTIDE SEQUENCE</scope>
    <source>
        <strain evidence="2">AM327</strain>
    </source>
</reference>
<protein>
    <submittedName>
        <fullName evidence="2">Uncharacterized protein</fullName>
    </submittedName>
</protein>
<keyword evidence="1" id="KW-0812">Transmembrane</keyword>
<evidence type="ECO:0000256" key="1">
    <source>
        <dbReference type="SAM" id="Phobius"/>
    </source>
</evidence>
<evidence type="ECO:0000313" key="2">
    <source>
        <dbReference type="EMBL" id="GLB51896.1"/>
    </source>
</evidence>
<feature type="transmembrane region" description="Helical" evidence="1">
    <location>
        <begin position="7"/>
        <end position="25"/>
    </location>
</feature>
<keyword evidence="3" id="KW-1185">Reference proteome</keyword>
<comment type="caution">
    <text evidence="2">The sequence shown here is derived from an EMBL/GenBank/DDBJ whole genome shotgun (WGS) entry which is preliminary data.</text>
</comment>
<dbReference type="RefSeq" id="WP_281752904.1">
    <property type="nucleotide sequence ID" value="NZ_BRVP01000005.1"/>
</dbReference>
<dbReference type="Proteomes" id="UP001143545">
    <property type="component" value="Unassembled WGS sequence"/>
</dbReference>
<dbReference type="AlphaFoldDB" id="A0A9W6B3N3"/>
<gene>
    <name evidence="2" type="ORF">NBRC110019_09350</name>
</gene>
<proteinExistence type="predicted"/>